<proteinExistence type="predicted"/>
<dbReference type="Proteomes" id="UP000006813">
    <property type="component" value="Unassembled WGS sequence"/>
</dbReference>
<dbReference type="InterPro" id="IPR036282">
    <property type="entry name" value="Glutathione-S-Trfase_C_sf"/>
</dbReference>
<dbReference type="EMBL" id="JH169464">
    <property type="protein sequence ID" value="EHB06882.1"/>
    <property type="molecule type" value="Genomic_DNA"/>
</dbReference>
<dbReference type="eggNOG" id="KOG1695">
    <property type="taxonomic scope" value="Eukaryota"/>
</dbReference>
<dbReference type="AlphaFoldDB" id="G5BC71"/>
<dbReference type="STRING" id="10181.G5BC71"/>
<sequence length="82" mass="8762">MESIWWLLAAAGGEVLKSHGQDYLAGNKLSRADIHLVELLYCVEEVDASLLAAFPLLQVTIPLPSRGGPTSPTVNLLFGSTV</sequence>
<dbReference type="SUPFAM" id="SSF47616">
    <property type="entry name" value="GST C-terminal domain-like"/>
    <property type="match status" value="1"/>
</dbReference>
<evidence type="ECO:0000313" key="3">
    <source>
        <dbReference type="Proteomes" id="UP000006813"/>
    </source>
</evidence>
<dbReference type="InterPro" id="IPR004046">
    <property type="entry name" value="GST_C"/>
</dbReference>
<dbReference type="Gene3D" id="1.20.1050.10">
    <property type="match status" value="1"/>
</dbReference>
<reference evidence="2 3" key="1">
    <citation type="journal article" date="2011" name="Nature">
        <title>Genome sequencing reveals insights into physiology and longevity of the naked mole rat.</title>
        <authorList>
            <person name="Kim E.B."/>
            <person name="Fang X."/>
            <person name="Fushan A.A."/>
            <person name="Huang Z."/>
            <person name="Lobanov A.V."/>
            <person name="Han L."/>
            <person name="Marino S.M."/>
            <person name="Sun X."/>
            <person name="Turanov A.A."/>
            <person name="Yang P."/>
            <person name="Yim S.H."/>
            <person name="Zhao X."/>
            <person name="Kasaikina M.V."/>
            <person name="Stoletzki N."/>
            <person name="Peng C."/>
            <person name="Polak P."/>
            <person name="Xiong Z."/>
            <person name="Kiezun A."/>
            <person name="Zhu Y."/>
            <person name="Chen Y."/>
            <person name="Kryukov G.V."/>
            <person name="Zhang Q."/>
            <person name="Peshkin L."/>
            <person name="Yang L."/>
            <person name="Bronson R.T."/>
            <person name="Buffenstein R."/>
            <person name="Wang B."/>
            <person name="Han C."/>
            <person name="Li Q."/>
            <person name="Chen L."/>
            <person name="Zhao W."/>
            <person name="Sunyaev S.R."/>
            <person name="Park T.J."/>
            <person name="Zhang G."/>
            <person name="Wang J."/>
            <person name="Gladyshev V.N."/>
        </authorList>
    </citation>
    <scope>NUCLEOTIDE SEQUENCE [LARGE SCALE GENOMIC DNA]</scope>
</reference>
<evidence type="ECO:0000259" key="1">
    <source>
        <dbReference type="Pfam" id="PF00043"/>
    </source>
</evidence>
<protein>
    <submittedName>
        <fullName evidence="2">Glutathione S-transferase A2</fullName>
    </submittedName>
</protein>
<gene>
    <name evidence="2" type="ORF">GW7_11566</name>
</gene>
<keyword evidence="2" id="KW-0808">Transferase</keyword>
<organism evidence="2 3">
    <name type="scientific">Heterocephalus glaber</name>
    <name type="common">Naked mole rat</name>
    <dbReference type="NCBI Taxonomy" id="10181"/>
    <lineage>
        <taxon>Eukaryota</taxon>
        <taxon>Metazoa</taxon>
        <taxon>Chordata</taxon>
        <taxon>Craniata</taxon>
        <taxon>Vertebrata</taxon>
        <taxon>Euteleostomi</taxon>
        <taxon>Mammalia</taxon>
        <taxon>Eutheria</taxon>
        <taxon>Euarchontoglires</taxon>
        <taxon>Glires</taxon>
        <taxon>Rodentia</taxon>
        <taxon>Hystricomorpha</taxon>
        <taxon>Bathyergidae</taxon>
        <taxon>Heterocephalus</taxon>
    </lineage>
</organism>
<name>G5BC71_HETGA</name>
<accession>G5BC71</accession>
<feature type="domain" description="Glutathione S-transferase C-terminal" evidence="1">
    <location>
        <begin position="14"/>
        <end position="58"/>
    </location>
</feature>
<dbReference type="InParanoid" id="G5BC71"/>
<evidence type="ECO:0000313" key="2">
    <source>
        <dbReference type="EMBL" id="EHB06882.1"/>
    </source>
</evidence>
<dbReference type="Pfam" id="PF00043">
    <property type="entry name" value="GST_C"/>
    <property type="match status" value="1"/>
</dbReference>
<dbReference type="GO" id="GO:0016740">
    <property type="term" value="F:transferase activity"/>
    <property type="evidence" value="ECO:0007669"/>
    <property type="project" value="UniProtKB-KW"/>
</dbReference>